<evidence type="ECO:0000313" key="10">
    <source>
        <dbReference type="EMBL" id="GAA0161097.1"/>
    </source>
</evidence>
<dbReference type="InterPro" id="IPR002164">
    <property type="entry name" value="NAP_family"/>
</dbReference>
<evidence type="ECO:0000256" key="1">
    <source>
        <dbReference type="ARBA" id="ARBA00004123"/>
    </source>
</evidence>
<dbReference type="AlphaFoldDB" id="A0AAV3QFY9"/>
<dbReference type="Pfam" id="PF00956">
    <property type="entry name" value="NAP"/>
    <property type="match status" value="1"/>
</dbReference>
<dbReference type="GO" id="GO:0005634">
    <property type="term" value="C:nucleus"/>
    <property type="evidence" value="ECO:0007669"/>
    <property type="project" value="UniProtKB-SubCell"/>
</dbReference>
<accession>A0AAV3QFY9</accession>
<keyword evidence="11" id="KW-1185">Reference proteome</keyword>
<reference evidence="10 11" key="1">
    <citation type="submission" date="2024-01" db="EMBL/GenBank/DDBJ databases">
        <title>The complete chloroplast genome sequence of Lithospermum erythrorhizon: insights into the phylogenetic relationship among Boraginaceae species and the maternal lineages of purple gromwells.</title>
        <authorList>
            <person name="Okada T."/>
            <person name="Watanabe K."/>
        </authorList>
    </citation>
    <scope>NUCLEOTIDE SEQUENCE [LARGE SCALE GENOMIC DNA]</scope>
</reference>
<organism evidence="10 11">
    <name type="scientific">Lithospermum erythrorhizon</name>
    <name type="common">Purple gromwell</name>
    <name type="synonym">Lithospermum officinale var. erythrorhizon</name>
    <dbReference type="NCBI Taxonomy" id="34254"/>
    <lineage>
        <taxon>Eukaryota</taxon>
        <taxon>Viridiplantae</taxon>
        <taxon>Streptophyta</taxon>
        <taxon>Embryophyta</taxon>
        <taxon>Tracheophyta</taxon>
        <taxon>Spermatophyta</taxon>
        <taxon>Magnoliopsida</taxon>
        <taxon>eudicotyledons</taxon>
        <taxon>Gunneridae</taxon>
        <taxon>Pentapetalae</taxon>
        <taxon>asterids</taxon>
        <taxon>lamiids</taxon>
        <taxon>Boraginales</taxon>
        <taxon>Boraginaceae</taxon>
        <taxon>Boraginoideae</taxon>
        <taxon>Lithospermeae</taxon>
        <taxon>Lithospermum</taxon>
    </lineage>
</organism>
<evidence type="ECO:0000256" key="8">
    <source>
        <dbReference type="RuleBase" id="RU003876"/>
    </source>
</evidence>
<dbReference type="GO" id="GO:0042393">
    <property type="term" value="F:histone binding"/>
    <property type="evidence" value="ECO:0007669"/>
    <property type="project" value="UniProtKB-ARBA"/>
</dbReference>
<dbReference type="Proteomes" id="UP001454036">
    <property type="component" value="Unassembled WGS sequence"/>
</dbReference>
<evidence type="ECO:0000256" key="6">
    <source>
        <dbReference type="ARBA" id="ARBA00023242"/>
    </source>
</evidence>
<keyword evidence="6" id="KW-0539">Nucleus</keyword>
<proteinExistence type="inferred from homology"/>
<feature type="compositionally biased region" description="Acidic residues" evidence="9">
    <location>
        <begin position="280"/>
        <end position="306"/>
    </location>
</feature>
<keyword evidence="4" id="KW-0963">Cytoplasm</keyword>
<keyword evidence="5" id="KW-0143">Chaperone</keyword>
<evidence type="ECO:0000313" key="11">
    <source>
        <dbReference type="Proteomes" id="UP001454036"/>
    </source>
</evidence>
<dbReference type="FunFam" id="1.20.5.1500:FF:000001">
    <property type="entry name" value="Nucleosome assembly protein 1-like 1"/>
    <property type="match status" value="1"/>
</dbReference>
<comment type="function">
    <text evidence="7">May modulate chromatin structure by regulation of nucleosome assembly/disassembly. Could function together with B-type cyclins in the regulation of microtubule dynamics.</text>
</comment>
<evidence type="ECO:0000256" key="3">
    <source>
        <dbReference type="ARBA" id="ARBA00009947"/>
    </source>
</evidence>
<dbReference type="InterPro" id="IPR037231">
    <property type="entry name" value="NAP-like_sf"/>
</dbReference>
<name>A0AAV3QFY9_LITER</name>
<dbReference type="SUPFAM" id="SSF143113">
    <property type="entry name" value="NAP-like"/>
    <property type="match status" value="1"/>
</dbReference>
<dbReference type="GO" id="GO:0005737">
    <property type="term" value="C:cytoplasm"/>
    <property type="evidence" value="ECO:0007669"/>
    <property type="project" value="UniProtKB-SubCell"/>
</dbReference>
<evidence type="ECO:0000256" key="9">
    <source>
        <dbReference type="SAM" id="MobiDB-lite"/>
    </source>
</evidence>
<dbReference type="EMBL" id="BAABME010004078">
    <property type="protein sequence ID" value="GAA0161097.1"/>
    <property type="molecule type" value="Genomic_DNA"/>
</dbReference>
<protein>
    <submittedName>
        <fullName evidence="10">Chromatin/chromatin-binding, or -regulatory protein</fullName>
    </submittedName>
</protein>
<gene>
    <name evidence="10" type="ORF">LIER_17494</name>
</gene>
<evidence type="ECO:0000256" key="7">
    <source>
        <dbReference type="ARBA" id="ARBA00056035"/>
    </source>
</evidence>
<dbReference type="Gene3D" id="3.30.1120.90">
    <property type="entry name" value="Nucleosome assembly protein"/>
    <property type="match status" value="1"/>
</dbReference>
<evidence type="ECO:0000256" key="2">
    <source>
        <dbReference type="ARBA" id="ARBA00004496"/>
    </source>
</evidence>
<comment type="caution">
    <text evidence="10">The sequence shown here is derived from an EMBL/GenBank/DDBJ whole genome shotgun (WGS) entry which is preliminary data.</text>
</comment>
<dbReference type="GO" id="GO:0000724">
    <property type="term" value="P:double-strand break repair via homologous recombination"/>
    <property type="evidence" value="ECO:0007669"/>
    <property type="project" value="UniProtKB-ARBA"/>
</dbReference>
<evidence type="ECO:0000256" key="5">
    <source>
        <dbReference type="ARBA" id="ARBA00023186"/>
    </source>
</evidence>
<dbReference type="FunFam" id="3.30.1120.90:FF:000005">
    <property type="entry name" value="Nucleosome assembly protein11"/>
    <property type="match status" value="1"/>
</dbReference>
<dbReference type="PANTHER" id="PTHR11875">
    <property type="entry name" value="TESTIS-SPECIFIC Y-ENCODED PROTEIN"/>
    <property type="match status" value="1"/>
</dbReference>
<comment type="subcellular location">
    <subcellularLocation>
        <location evidence="2">Cytoplasm</location>
    </subcellularLocation>
    <subcellularLocation>
        <location evidence="1">Nucleus</location>
    </subcellularLocation>
</comment>
<comment type="similarity">
    <text evidence="3 8">Belongs to the nucleosome assembly protein (NAP) family.</text>
</comment>
<dbReference type="GO" id="GO:0006334">
    <property type="term" value="P:nucleosome assembly"/>
    <property type="evidence" value="ECO:0007669"/>
    <property type="project" value="InterPro"/>
</dbReference>
<sequence>MATNKVNLAMSGVSYYNMLQDQTEKHSEFLESLTPILRKHVDALREIQSQHDELEAKFFEERATLEAKYQKLYQPLYAKRYAIVNGEVEVSDVQTEGANKEGKGVPGFWFAALKNNAVTGEEISERDEEVLKYLKDIKWSKTDDPKGFKLEFFFDTNTYFKNSVLTKTYHMIDEDEPILRKAIGTEIEWYPGKCLTRKILNDLKKKSTEGSKKAKLITETDECDSFFNFFTPPEVPENEEELDEDAAEELENLMEQDYDVGSTIRDIIIPHAVSWFTGEAVEDEYDSEDEDDEDDDDMYVDEDDDE</sequence>
<evidence type="ECO:0000256" key="4">
    <source>
        <dbReference type="ARBA" id="ARBA00022490"/>
    </source>
</evidence>
<feature type="region of interest" description="Disordered" evidence="9">
    <location>
        <begin position="278"/>
        <end position="306"/>
    </location>
</feature>
<dbReference type="Gene3D" id="1.20.5.1500">
    <property type="match status" value="1"/>
</dbReference>